<feature type="signal peptide" evidence="2">
    <location>
        <begin position="1"/>
        <end position="19"/>
    </location>
</feature>
<proteinExistence type="predicted"/>
<feature type="chain" id="PRO_5034829159" description="Interleukin-7" evidence="2">
    <location>
        <begin position="20"/>
        <end position="166"/>
    </location>
</feature>
<evidence type="ECO:0000256" key="2">
    <source>
        <dbReference type="SAM" id="SignalP"/>
    </source>
</evidence>
<evidence type="ECO:0000256" key="1">
    <source>
        <dbReference type="SAM" id="MobiDB-lite"/>
    </source>
</evidence>
<name>A0A8C5GZN3_GOUWI</name>
<evidence type="ECO:0008006" key="5">
    <source>
        <dbReference type="Google" id="ProtNLM"/>
    </source>
</evidence>
<accession>A0A8C5GZN3</accession>
<reference evidence="3" key="2">
    <citation type="submission" date="2025-08" db="UniProtKB">
        <authorList>
            <consortium name="Ensembl"/>
        </authorList>
    </citation>
    <scope>IDENTIFICATION</scope>
</reference>
<organism evidence="3 4">
    <name type="scientific">Gouania willdenowi</name>
    <name type="common">Blunt-snouted clingfish</name>
    <name type="synonym">Lepadogaster willdenowi</name>
    <dbReference type="NCBI Taxonomy" id="441366"/>
    <lineage>
        <taxon>Eukaryota</taxon>
        <taxon>Metazoa</taxon>
        <taxon>Chordata</taxon>
        <taxon>Craniata</taxon>
        <taxon>Vertebrata</taxon>
        <taxon>Euteleostomi</taxon>
        <taxon>Actinopterygii</taxon>
        <taxon>Neopterygii</taxon>
        <taxon>Teleostei</taxon>
        <taxon>Neoteleostei</taxon>
        <taxon>Acanthomorphata</taxon>
        <taxon>Ovalentaria</taxon>
        <taxon>Blenniimorphae</taxon>
        <taxon>Blenniiformes</taxon>
        <taxon>Gobiesocoidei</taxon>
        <taxon>Gobiesocidae</taxon>
        <taxon>Gobiesocinae</taxon>
        <taxon>Gouania</taxon>
    </lineage>
</organism>
<dbReference type="AlphaFoldDB" id="A0A8C5GZN3"/>
<evidence type="ECO:0000313" key="3">
    <source>
        <dbReference type="Ensembl" id="ENSGWIP00000037399.1"/>
    </source>
</evidence>
<dbReference type="Ensembl" id="ENSGWIT00000040728.1">
    <property type="protein sequence ID" value="ENSGWIP00000037399.1"/>
    <property type="gene ID" value="ENSGWIG00000019232.1"/>
</dbReference>
<feature type="region of interest" description="Disordered" evidence="1">
    <location>
        <begin position="112"/>
        <end position="137"/>
    </location>
</feature>
<reference evidence="3" key="1">
    <citation type="submission" date="2020-06" db="EMBL/GenBank/DDBJ databases">
        <authorList>
            <consortium name="Wellcome Sanger Institute Data Sharing"/>
        </authorList>
    </citation>
    <scope>NUCLEOTIDE SEQUENCE [LARGE SCALE GENOMIC DNA]</scope>
</reference>
<feature type="compositionally biased region" description="Basic and acidic residues" evidence="1">
    <location>
        <begin position="112"/>
        <end position="124"/>
    </location>
</feature>
<reference evidence="3" key="3">
    <citation type="submission" date="2025-09" db="UniProtKB">
        <authorList>
            <consortium name="Ensembl"/>
        </authorList>
    </citation>
    <scope>IDENTIFICATION</scope>
</reference>
<dbReference type="Proteomes" id="UP000694680">
    <property type="component" value="Chromosome 20"/>
</dbReference>
<keyword evidence="4" id="KW-1185">Reference proteome</keyword>
<keyword evidence="2" id="KW-0732">Signal</keyword>
<sequence>MPPLCSSLLSLLLLPLSLSCDTKRLPGEIRNDFPIVQTDLDNARESVSLVLQNSSCPPQKHKPRSCTTDNTDLVRTLHTLTCKMKHLRLPVTDGLVTSVLISIRCPCHEKTKESTTKSERRTETRQWMPEQRKKRREARKLCKAQTLLAAMSECYQMLNSQESSDT</sequence>
<protein>
    <recommendedName>
        <fullName evidence="5">Interleukin-7</fullName>
    </recommendedName>
</protein>
<evidence type="ECO:0000313" key="4">
    <source>
        <dbReference type="Proteomes" id="UP000694680"/>
    </source>
</evidence>